<name>A0AAN5KTY7_LEGPN</name>
<proteinExistence type="predicted"/>
<organism evidence="2 3">
    <name type="scientific">Legionella pneumophila</name>
    <dbReference type="NCBI Taxonomy" id="446"/>
    <lineage>
        <taxon>Bacteria</taxon>
        <taxon>Pseudomonadati</taxon>
        <taxon>Pseudomonadota</taxon>
        <taxon>Gammaproteobacteria</taxon>
        <taxon>Legionellales</taxon>
        <taxon>Legionellaceae</taxon>
        <taxon>Legionella</taxon>
    </lineage>
</organism>
<protein>
    <submittedName>
        <fullName evidence="2">Uncharacterized protein</fullName>
    </submittedName>
</protein>
<dbReference type="Proteomes" id="UP000861567">
    <property type="component" value="Unassembled WGS sequence"/>
</dbReference>
<accession>A0AAN5KTY7</accession>
<reference evidence="2" key="1">
    <citation type="journal article" date="2018" name="Genome Biol.">
        <title>SKESA: strategic k-mer extension for scrupulous assemblies.</title>
        <authorList>
            <person name="Souvorov A."/>
            <person name="Agarwala R."/>
            <person name="Lipman D.J."/>
        </authorList>
    </citation>
    <scope>NUCLEOTIDE SEQUENCE</scope>
    <source>
        <strain evidence="2">D3612</strain>
    </source>
</reference>
<sequence>MWWDTGEALHARWRNPAEEVGTITLNGKCSDRHEGGGLGRTTDDECAAKRTRREGPRPVDNSEVKVRQW</sequence>
<evidence type="ECO:0000313" key="3">
    <source>
        <dbReference type="Proteomes" id="UP000861567"/>
    </source>
</evidence>
<reference evidence="2" key="2">
    <citation type="submission" date="2020-11" db="EMBL/GenBank/DDBJ databases">
        <authorList>
            <consortium name="NCBI Pathogen Detection Project"/>
        </authorList>
    </citation>
    <scope>NUCLEOTIDE SEQUENCE</scope>
    <source>
        <strain evidence="2">D3612</strain>
    </source>
</reference>
<evidence type="ECO:0000256" key="1">
    <source>
        <dbReference type="SAM" id="MobiDB-lite"/>
    </source>
</evidence>
<dbReference type="AlphaFoldDB" id="A0AAN5KTY7"/>
<evidence type="ECO:0000313" key="2">
    <source>
        <dbReference type="EMBL" id="HAT1597802.1"/>
    </source>
</evidence>
<dbReference type="EMBL" id="DACSEI010000076">
    <property type="protein sequence ID" value="HAT1597802.1"/>
    <property type="molecule type" value="Genomic_DNA"/>
</dbReference>
<comment type="caution">
    <text evidence="2">The sequence shown here is derived from an EMBL/GenBank/DDBJ whole genome shotgun (WGS) entry which is preliminary data.</text>
</comment>
<gene>
    <name evidence="2" type="ORF">I8Y58_003079</name>
</gene>
<feature type="region of interest" description="Disordered" evidence="1">
    <location>
        <begin position="30"/>
        <end position="69"/>
    </location>
</feature>